<sequence length="135" mass="15429">MVLDFNTIRGSAEVTTSKKSAQCLTDKDCHAGKFCHKPWEELPYCSPCHRLRRRCQRNAMCCPGTLCINDVCTQIEKMTRVDEKKHTEQVGSVSKGIPHHPVQERNTQKKENTKTSNDAAMYYSCKAIMPEKWPP</sequence>
<keyword evidence="2" id="KW-1185">Reference proteome</keyword>
<evidence type="ECO:0000313" key="1">
    <source>
        <dbReference type="EMBL" id="KAH7998161.1"/>
    </source>
</evidence>
<organism evidence="1 2">
    <name type="scientific">Sphaerodactylus townsendi</name>
    <dbReference type="NCBI Taxonomy" id="933632"/>
    <lineage>
        <taxon>Eukaryota</taxon>
        <taxon>Metazoa</taxon>
        <taxon>Chordata</taxon>
        <taxon>Craniata</taxon>
        <taxon>Vertebrata</taxon>
        <taxon>Euteleostomi</taxon>
        <taxon>Lepidosauria</taxon>
        <taxon>Squamata</taxon>
        <taxon>Bifurcata</taxon>
        <taxon>Gekkota</taxon>
        <taxon>Sphaerodactylidae</taxon>
        <taxon>Sphaerodactylus</taxon>
    </lineage>
</organism>
<gene>
    <name evidence="1" type="ORF">K3G42_013342</name>
</gene>
<name>A0ACB8EZ05_9SAUR</name>
<accession>A0ACB8EZ05</accession>
<protein>
    <submittedName>
        <fullName evidence="1">Uncharacterized protein</fullName>
    </submittedName>
</protein>
<dbReference type="EMBL" id="CM037625">
    <property type="protein sequence ID" value="KAH7998161.1"/>
    <property type="molecule type" value="Genomic_DNA"/>
</dbReference>
<comment type="caution">
    <text evidence="1">The sequence shown here is derived from an EMBL/GenBank/DDBJ whole genome shotgun (WGS) entry which is preliminary data.</text>
</comment>
<dbReference type="Proteomes" id="UP000827872">
    <property type="component" value="Linkage Group LG12"/>
</dbReference>
<proteinExistence type="predicted"/>
<evidence type="ECO:0000313" key="2">
    <source>
        <dbReference type="Proteomes" id="UP000827872"/>
    </source>
</evidence>
<reference evidence="1" key="1">
    <citation type="submission" date="2021-08" db="EMBL/GenBank/DDBJ databases">
        <title>The first chromosome-level gecko genome reveals the dynamic sex chromosomes of Neotropical dwarf geckos (Sphaerodactylidae: Sphaerodactylus).</title>
        <authorList>
            <person name="Pinto B.J."/>
            <person name="Keating S.E."/>
            <person name="Gamble T."/>
        </authorList>
    </citation>
    <scope>NUCLEOTIDE SEQUENCE</scope>
    <source>
        <strain evidence="1">TG3544</strain>
    </source>
</reference>